<evidence type="ECO:0000313" key="2">
    <source>
        <dbReference type="Proteomes" id="UP000649573"/>
    </source>
</evidence>
<keyword evidence="2" id="KW-1185">Reference proteome</keyword>
<evidence type="ECO:0008006" key="3">
    <source>
        <dbReference type="Google" id="ProtNLM"/>
    </source>
</evidence>
<dbReference type="RefSeq" id="WP_189253049.1">
    <property type="nucleotide sequence ID" value="NZ_BMRE01000004.1"/>
</dbReference>
<sequence length="114" mass="12261">MIVTTVNADDWTCLARRGMLFAECESVDWWRLSEKDELRVSAAHAVEEAVIVLDGTATAQVGDETHSLRAGQVLLLLDRTDAVLSGEATVLTVRAMPSAVSSALPPRIPELVSS</sequence>
<dbReference type="EMBL" id="BMRE01000004">
    <property type="protein sequence ID" value="GGU25491.1"/>
    <property type="molecule type" value="Genomic_DNA"/>
</dbReference>
<comment type="caution">
    <text evidence="1">The sequence shown here is derived from an EMBL/GenBank/DDBJ whole genome shotgun (WGS) entry which is preliminary data.</text>
</comment>
<accession>A0ABQ2UGB8</accession>
<name>A0ABQ2UGB8_9PSEU</name>
<dbReference type="Proteomes" id="UP000649573">
    <property type="component" value="Unassembled WGS sequence"/>
</dbReference>
<dbReference type="InterPro" id="IPR014710">
    <property type="entry name" value="RmlC-like_jellyroll"/>
</dbReference>
<proteinExistence type="predicted"/>
<organism evidence="1 2">
    <name type="scientific">Lentzea flava</name>
    <dbReference type="NCBI Taxonomy" id="103732"/>
    <lineage>
        <taxon>Bacteria</taxon>
        <taxon>Bacillati</taxon>
        <taxon>Actinomycetota</taxon>
        <taxon>Actinomycetes</taxon>
        <taxon>Pseudonocardiales</taxon>
        <taxon>Pseudonocardiaceae</taxon>
        <taxon>Lentzea</taxon>
    </lineage>
</organism>
<evidence type="ECO:0000313" key="1">
    <source>
        <dbReference type="EMBL" id="GGU25491.1"/>
    </source>
</evidence>
<dbReference type="InterPro" id="IPR011051">
    <property type="entry name" value="RmlC_Cupin_sf"/>
</dbReference>
<reference evidence="2" key="1">
    <citation type="journal article" date="2019" name="Int. J. Syst. Evol. Microbiol.">
        <title>The Global Catalogue of Microorganisms (GCM) 10K type strain sequencing project: providing services to taxonomists for standard genome sequencing and annotation.</title>
        <authorList>
            <consortium name="The Broad Institute Genomics Platform"/>
            <consortium name="The Broad Institute Genome Sequencing Center for Infectious Disease"/>
            <person name="Wu L."/>
            <person name="Ma J."/>
        </authorList>
    </citation>
    <scope>NUCLEOTIDE SEQUENCE [LARGE SCALE GENOMIC DNA]</scope>
    <source>
        <strain evidence="2">JCM 3296</strain>
    </source>
</reference>
<dbReference type="SUPFAM" id="SSF51182">
    <property type="entry name" value="RmlC-like cupins"/>
    <property type="match status" value="1"/>
</dbReference>
<gene>
    <name evidence="1" type="ORF">GCM10010178_17100</name>
</gene>
<protein>
    <recommendedName>
        <fullName evidence="3">Cupin domain-containing protein</fullName>
    </recommendedName>
</protein>
<dbReference type="Gene3D" id="2.60.120.10">
    <property type="entry name" value="Jelly Rolls"/>
    <property type="match status" value="1"/>
</dbReference>